<keyword evidence="2" id="KW-0489">Methyltransferase</keyword>
<dbReference type="PANTHER" id="PTHR43591:SF24">
    <property type="entry name" value="2-METHOXY-6-POLYPRENYL-1,4-BENZOQUINOL METHYLASE, MITOCHONDRIAL"/>
    <property type="match status" value="1"/>
</dbReference>
<evidence type="ECO:0000313" key="2">
    <source>
        <dbReference type="EMBL" id="PGT96431.1"/>
    </source>
</evidence>
<keyword evidence="2" id="KW-0808">Transferase</keyword>
<dbReference type="GO" id="GO:0008168">
    <property type="term" value="F:methyltransferase activity"/>
    <property type="evidence" value="ECO:0007669"/>
    <property type="project" value="UniProtKB-KW"/>
</dbReference>
<reference evidence="2 3" key="1">
    <citation type="submission" date="2017-09" db="EMBL/GenBank/DDBJ databases">
        <title>Large-scale bioinformatics analysis of Bacillus genomes uncovers conserved roles of natural products in bacterial physiology.</title>
        <authorList>
            <consortium name="Agbiome Team Llc"/>
            <person name="Bleich R.M."/>
            <person name="Grubbs K.J."/>
            <person name="Santa Maria K.C."/>
            <person name="Allen S.E."/>
            <person name="Farag S."/>
            <person name="Shank E.A."/>
            <person name="Bowers A."/>
        </authorList>
    </citation>
    <scope>NUCLEOTIDE SEQUENCE [LARGE SCALE GENOMIC DNA]</scope>
    <source>
        <strain evidence="2 3">AFS040105</strain>
    </source>
</reference>
<dbReference type="InterPro" id="IPR029063">
    <property type="entry name" value="SAM-dependent_MTases_sf"/>
</dbReference>
<evidence type="ECO:0000313" key="3">
    <source>
        <dbReference type="Proteomes" id="UP000225766"/>
    </source>
</evidence>
<dbReference type="SUPFAM" id="SSF53335">
    <property type="entry name" value="S-adenosyl-L-methionine-dependent methyltransferases"/>
    <property type="match status" value="1"/>
</dbReference>
<dbReference type="Proteomes" id="UP000225766">
    <property type="component" value="Unassembled WGS sequence"/>
</dbReference>
<gene>
    <name evidence="2" type="ORF">COD19_27560</name>
</gene>
<comment type="caution">
    <text evidence="2">The sequence shown here is derived from an EMBL/GenBank/DDBJ whole genome shotgun (WGS) entry which is preliminary data.</text>
</comment>
<dbReference type="PANTHER" id="PTHR43591">
    <property type="entry name" value="METHYLTRANSFERASE"/>
    <property type="match status" value="1"/>
</dbReference>
<dbReference type="InterPro" id="IPR013217">
    <property type="entry name" value="Methyltransf_12"/>
</dbReference>
<evidence type="ECO:0000259" key="1">
    <source>
        <dbReference type="Pfam" id="PF08242"/>
    </source>
</evidence>
<dbReference type="GO" id="GO:0032259">
    <property type="term" value="P:methylation"/>
    <property type="evidence" value="ECO:0007669"/>
    <property type="project" value="UniProtKB-KW"/>
</dbReference>
<name>A0A2A8IPH2_BACCE</name>
<dbReference type="EMBL" id="NUMG01000058">
    <property type="protein sequence ID" value="PGT96431.1"/>
    <property type="molecule type" value="Genomic_DNA"/>
</dbReference>
<dbReference type="AlphaFoldDB" id="A0A2A8IPH2"/>
<dbReference type="Gene3D" id="3.40.50.150">
    <property type="entry name" value="Vaccinia Virus protein VP39"/>
    <property type="match status" value="1"/>
</dbReference>
<accession>A0A2A8IPH2</accession>
<organism evidence="2 3">
    <name type="scientific">Bacillus cereus</name>
    <dbReference type="NCBI Taxonomy" id="1396"/>
    <lineage>
        <taxon>Bacteria</taxon>
        <taxon>Bacillati</taxon>
        <taxon>Bacillota</taxon>
        <taxon>Bacilli</taxon>
        <taxon>Bacillales</taxon>
        <taxon>Bacillaceae</taxon>
        <taxon>Bacillus</taxon>
        <taxon>Bacillus cereus group</taxon>
    </lineage>
</organism>
<sequence length="689" mass="79902">MNIYSPYHRGGNTLKNIEVLNKYIEGFSDALPTWLKHLIEAEEIHQNYENVQVLGALKTDAVLYYVHCTLQVLEGLSLDEEAYRIIEKVLTYSELAKVGSLKQREQWEKNGINLLVHNEGSADIFSDIQFIERLETNLNSTEYLFVRDLIRTHGLIGQYIRGEARLDSHIDLINTYREEYGDGRLKEILYYLNHCIIEGVSKSLWSEVKDNVKITIDGLFDGYVEPFTSRIHRLTPKHKESAFEKDIIMGSEKSGVQTFLSDKDLWYVEPSMHALSFEDIWTVFVMLKNEIGTGKVQHIHFEKLMQQLHYDFKGEKKDNVYRKRVIEKYLREYRENEKPDTTHVSFEVKVDEDMKTAYVSFQFSAVGEALITFCVEAEKVDMMHARANVLLFDFFGLRKDAYDRFHNEEVYLEHMNSSADDKRIILEYIKGDTVVDVGAGGGVMLDMIEEANKDKRIYGIDISENVIDTLKKKKQNEGRSWDVIKGDAINLSSSFDKESVDTIVYSSILHELFSYIEYEGKKFNLEVIKKGLQSAYEVLKPGGRIIIRDGIMTEDKRLMRVIRFKDAGGMKFLEQYVHQFKGRIIQYEVLADNTVKMPVNDAMEFLYTYTWGEDSFVHEVQEQFGIFTPNDYKDFVKGIFGDKVNIIQAMNYLQDGYTNHLSEKIEFQDESGNTVALPDSTFFMVLEKG</sequence>
<proteinExistence type="predicted"/>
<dbReference type="Pfam" id="PF08242">
    <property type="entry name" value="Methyltransf_12"/>
    <property type="match status" value="1"/>
</dbReference>
<dbReference type="CDD" id="cd02440">
    <property type="entry name" value="AdoMet_MTases"/>
    <property type="match status" value="1"/>
</dbReference>
<dbReference type="NCBIfam" id="NF005379">
    <property type="entry name" value="PRK06922.1"/>
    <property type="match status" value="1"/>
</dbReference>
<feature type="domain" description="Methyltransferase type 12" evidence="1">
    <location>
        <begin position="435"/>
        <end position="545"/>
    </location>
</feature>
<protein>
    <submittedName>
        <fullName evidence="2">SAM-dependent methyltransferase</fullName>
    </submittedName>
</protein>